<sequence length="162" mass="18323">MIPLVSGTISRLGRPIASCHYFGPAVPAVSTSHNLHPFISNFPYPSSDNKIQLVQYRYRSNRSQRGLYDGKDVRSGNNLSFSMKSTKRTFKPNVFVKKVYSETLDEMVRFHLTTSALRSIDKMGGLDNYLLSSPHVTSGEGLQVKKRIINRLKFLERAANQQ</sequence>
<evidence type="ECO:0000256" key="1">
    <source>
        <dbReference type="ARBA" id="ARBA00008760"/>
    </source>
</evidence>
<comment type="caution">
    <text evidence="5">The sequence shown here is derived from an EMBL/GenBank/DDBJ whole genome shotgun (WGS) entry which is preliminary data.</text>
</comment>
<evidence type="ECO:0000256" key="4">
    <source>
        <dbReference type="ARBA" id="ARBA00035269"/>
    </source>
</evidence>
<dbReference type="GO" id="GO:0003735">
    <property type="term" value="F:structural constituent of ribosome"/>
    <property type="evidence" value="ECO:0007669"/>
    <property type="project" value="InterPro"/>
</dbReference>
<gene>
    <name evidence="5" type="ORF">IV203_027028</name>
</gene>
<evidence type="ECO:0000256" key="2">
    <source>
        <dbReference type="ARBA" id="ARBA00022980"/>
    </source>
</evidence>
<dbReference type="OrthoDB" id="361870at2759"/>
<name>A0A9K3LKC8_9STRA</name>
<organism evidence="5 6">
    <name type="scientific">Nitzschia inconspicua</name>
    <dbReference type="NCBI Taxonomy" id="303405"/>
    <lineage>
        <taxon>Eukaryota</taxon>
        <taxon>Sar</taxon>
        <taxon>Stramenopiles</taxon>
        <taxon>Ochrophyta</taxon>
        <taxon>Bacillariophyta</taxon>
        <taxon>Bacillariophyceae</taxon>
        <taxon>Bacillariophycidae</taxon>
        <taxon>Bacillariales</taxon>
        <taxon>Bacillariaceae</taxon>
        <taxon>Nitzschia</taxon>
    </lineage>
</organism>
<dbReference type="InterPro" id="IPR026569">
    <property type="entry name" value="Ribosomal_bL28"/>
</dbReference>
<comment type="similarity">
    <text evidence="1">Belongs to the bacterial ribosomal protein bL28 family.</text>
</comment>
<reference evidence="5" key="2">
    <citation type="submission" date="2021-04" db="EMBL/GenBank/DDBJ databases">
        <authorList>
            <person name="Podell S."/>
        </authorList>
    </citation>
    <scope>NUCLEOTIDE SEQUENCE</scope>
    <source>
        <strain evidence="5">Hildebrandi</strain>
    </source>
</reference>
<dbReference type="AlphaFoldDB" id="A0A9K3LKC8"/>
<reference evidence="5" key="1">
    <citation type="journal article" date="2021" name="Sci. Rep.">
        <title>Diploid genomic architecture of Nitzschia inconspicua, an elite biomass production diatom.</title>
        <authorList>
            <person name="Oliver A."/>
            <person name="Podell S."/>
            <person name="Pinowska A."/>
            <person name="Traller J.C."/>
            <person name="Smith S.R."/>
            <person name="McClure R."/>
            <person name="Beliaev A."/>
            <person name="Bohutskyi P."/>
            <person name="Hill E.A."/>
            <person name="Rabines A."/>
            <person name="Zheng H."/>
            <person name="Allen L.Z."/>
            <person name="Kuo A."/>
            <person name="Grigoriev I.V."/>
            <person name="Allen A.E."/>
            <person name="Hazlebeck D."/>
            <person name="Allen E.E."/>
        </authorList>
    </citation>
    <scope>NUCLEOTIDE SEQUENCE</scope>
    <source>
        <strain evidence="5">Hildebrandi</strain>
    </source>
</reference>
<accession>A0A9K3LKC8</accession>
<keyword evidence="3" id="KW-0687">Ribonucleoprotein</keyword>
<evidence type="ECO:0000313" key="5">
    <source>
        <dbReference type="EMBL" id="KAG7363667.1"/>
    </source>
</evidence>
<protein>
    <recommendedName>
        <fullName evidence="4">Large ribosomal subunit protein bL28m</fullName>
    </recommendedName>
</protein>
<dbReference type="PANTHER" id="PTHR13528:SF2">
    <property type="entry name" value="LARGE RIBOSOMAL SUBUNIT PROTEIN BL28M"/>
    <property type="match status" value="1"/>
</dbReference>
<dbReference type="PANTHER" id="PTHR13528">
    <property type="entry name" value="39S RIBOSOMAL PROTEIN L28, MITOCHONDRIAL"/>
    <property type="match status" value="1"/>
</dbReference>
<proteinExistence type="inferred from homology"/>
<dbReference type="FunFam" id="2.30.170.40:FF:000003">
    <property type="entry name" value="54S ribosomal protein L24"/>
    <property type="match status" value="1"/>
</dbReference>
<dbReference type="GO" id="GO:0005762">
    <property type="term" value="C:mitochondrial large ribosomal subunit"/>
    <property type="evidence" value="ECO:0007669"/>
    <property type="project" value="TreeGrafter"/>
</dbReference>
<dbReference type="Pfam" id="PF00830">
    <property type="entry name" value="Ribosomal_L28"/>
    <property type="match status" value="1"/>
</dbReference>
<evidence type="ECO:0000256" key="3">
    <source>
        <dbReference type="ARBA" id="ARBA00023274"/>
    </source>
</evidence>
<dbReference type="EMBL" id="JAGRRH010000010">
    <property type="protein sequence ID" value="KAG7363667.1"/>
    <property type="molecule type" value="Genomic_DNA"/>
</dbReference>
<keyword evidence="2 5" id="KW-0689">Ribosomal protein</keyword>
<evidence type="ECO:0000313" key="6">
    <source>
        <dbReference type="Proteomes" id="UP000693970"/>
    </source>
</evidence>
<dbReference type="Proteomes" id="UP000693970">
    <property type="component" value="Unassembled WGS sequence"/>
</dbReference>
<keyword evidence="6" id="KW-1185">Reference proteome</keyword>